<dbReference type="GO" id="GO:0016020">
    <property type="term" value="C:membrane"/>
    <property type="evidence" value="ECO:0007669"/>
    <property type="project" value="GOC"/>
</dbReference>
<evidence type="ECO:0000256" key="11">
    <source>
        <dbReference type="ARBA" id="ARBA00024535"/>
    </source>
</evidence>
<evidence type="ECO:0000256" key="1">
    <source>
        <dbReference type="ARBA" id="ARBA00001947"/>
    </source>
</evidence>
<dbReference type="InterPro" id="IPR015870">
    <property type="entry name" value="UDP-acyl_N-AcGlcN_deAcase_N"/>
</dbReference>
<dbReference type="Pfam" id="PF03331">
    <property type="entry name" value="LpxC"/>
    <property type="match status" value="1"/>
</dbReference>
<dbReference type="PANTHER" id="PTHR33694:SF1">
    <property type="entry name" value="UDP-3-O-ACYL-N-ACETYLGLUCOSAMINE DEACETYLASE 1, MITOCHONDRIAL-RELATED"/>
    <property type="match status" value="1"/>
</dbReference>
<protein>
    <recommendedName>
        <fullName evidence="4 12">UDP-3-O-acyl-N-acetylglucosamine deacetylase</fullName>
        <shortName evidence="12">UDP-3-O-acyl-GlcNAc deacetylase</shortName>
        <ecNumber evidence="4 12">3.5.1.108</ecNumber>
    </recommendedName>
    <alternativeName>
        <fullName evidence="12">UDP-3-O-[R-3-hydroxymyristoyl]-N-acetylglucosamine deacetylase</fullName>
    </alternativeName>
</protein>
<dbReference type="Gene3D" id="3.30.1700.10">
    <property type="entry name" value="lpxc deacetylase, domain 2"/>
    <property type="match status" value="1"/>
</dbReference>
<dbReference type="GO" id="GO:0046872">
    <property type="term" value="F:metal ion binding"/>
    <property type="evidence" value="ECO:0007669"/>
    <property type="project" value="UniProtKB-KW"/>
</dbReference>
<accession>A0A937IB08</accession>
<dbReference type="AlphaFoldDB" id="A0A937IB08"/>
<dbReference type="InterPro" id="IPR004463">
    <property type="entry name" value="UDP-acyl_GlcNac_deAcase"/>
</dbReference>
<evidence type="ECO:0000256" key="2">
    <source>
        <dbReference type="ARBA" id="ARBA00002923"/>
    </source>
</evidence>
<comment type="cofactor">
    <cofactor evidence="1 12">
        <name>Zn(2+)</name>
        <dbReference type="ChEBI" id="CHEBI:29105"/>
    </cofactor>
</comment>
<keyword evidence="5 12" id="KW-0444">Lipid biosynthesis</keyword>
<dbReference type="EMBL" id="JADHQA010000002">
    <property type="protein sequence ID" value="MBL6819725.1"/>
    <property type="molecule type" value="Genomic_DNA"/>
</dbReference>
<keyword evidence="9 12" id="KW-0862">Zinc</keyword>
<organism evidence="13 14">
    <name type="scientific">SAR86 cluster bacterium</name>
    <dbReference type="NCBI Taxonomy" id="2030880"/>
    <lineage>
        <taxon>Bacteria</taxon>
        <taxon>Pseudomonadati</taxon>
        <taxon>Pseudomonadota</taxon>
        <taxon>Gammaproteobacteria</taxon>
        <taxon>SAR86 cluster</taxon>
    </lineage>
</organism>
<comment type="pathway">
    <text evidence="3 12">Glycolipid biosynthesis; lipid IV(A) biosynthesis; lipid IV(A) from (3R)-3-hydroxytetradecanoyl-[acyl-carrier-protein] and UDP-N-acetyl-alpha-D-glucosamine: step 2/6.</text>
</comment>
<evidence type="ECO:0000313" key="14">
    <source>
        <dbReference type="Proteomes" id="UP000704935"/>
    </source>
</evidence>
<evidence type="ECO:0000256" key="3">
    <source>
        <dbReference type="ARBA" id="ARBA00005002"/>
    </source>
</evidence>
<dbReference type="PANTHER" id="PTHR33694">
    <property type="entry name" value="UDP-3-O-ACYL-N-ACETYLGLUCOSAMINE DEACETYLASE 1, MITOCHONDRIAL-RELATED"/>
    <property type="match status" value="1"/>
</dbReference>
<gene>
    <name evidence="12" type="primary">lpxC</name>
    <name evidence="13" type="ORF">ISQ61_00575</name>
</gene>
<evidence type="ECO:0000256" key="8">
    <source>
        <dbReference type="ARBA" id="ARBA00022801"/>
    </source>
</evidence>
<dbReference type="EC" id="3.5.1.108" evidence="4 12"/>
<proteinExistence type="inferred from homology"/>
<reference evidence="13" key="1">
    <citation type="submission" date="2020-10" db="EMBL/GenBank/DDBJ databases">
        <title>Microbiome of the Black Sea water column analyzed by genome centric metagenomics.</title>
        <authorList>
            <person name="Cabello-Yeves P.J."/>
            <person name="Callieri C."/>
            <person name="Picazo A."/>
            <person name="Mehrshad M."/>
            <person name="Haro-Moreno J.M."/>
            <person name="Roda-Garcia J."/>
            <person name="Dzembekova N."/>
            <person name="Slabakova V."/>
            <person name="Slabakova N."/>
            <person name="Moncheva S."/>
            <person name="Rodriguez-Valera F."/>
        </authorList>
    </citation>
    <scope>NUCLEOTIDE SEQUENCE</scope>
    <source>
        <strain evidence="13">BS307-5m-G47</strain>
    </source>
</reference>
<feature type="binding site" evidence="12">
    <location>
        <position position="241"/>
    </location>
    <ligand>
        <name>Zn(2+)</name>
        <dbReference type="ChEBI" id="CHEBI:29105"/>
    </ligand>
</feature>
<dbReference type="Proteomes" id="UP000704935">
    <property type="component" value="Unassembled WGS sequence"/>
</dbReference>
<evidence type="ECO:0000256" key="12">
    <source>
        <dbReference type="HAMAP-Rule" id="MF_00388"/>
    </source>
</evidence>
<comment type="caution">
    <text evidence="13">The sequence shown here is derived from an EMBL/GenBank/DDBJ whole genome shotgun (WGS) entry which is preliminary data.</text>
</comment>
<sequence length="304" mass="33542">MLSQRTIRNKITASGVGLHSGKKVNLTFHPAEPNTGVVFRMIDGDIKTEIPAILAHVGDTTLSTSLEKDGYKISTIEHLLSALAGTGVDNCIIDCDGPEIPIMDGSSNQFVFLIQSAGIIEQTAAKKFIYVTKSVQVNRGDAVARIKPYDGFRVTFTLEFDHPVYKKYPQSASIDFSQTSFIREVSRARTFGLMKDLDTLKKNNLALGANLNNAIGIGEEDIENEGGLRFSDEFVKHKILDAIGDLYLLGHNLIGEFFGFKTGHALNYELLKKIESENAYKIIEIDEIKDAPINYLKPISEEVA</sequence>
<comment type="catalytic activity">
    <reaction evidence="11 12">
        <text>a UDP-3-O-[(3R)-3-hydroxyacyl]-N-acetyl-alpha-D-glucosamine + H2O = a UDP-3-O-[(3R)-3-hydroxyacyl]-alpha-D-glucosamine + acetate</text>
        <dbReference type="Rhea" id="RHEA:67816"/>
        <dbReference type="ChEBI" id="CHEBI:15377"/>
        <dbReference type="ChEBI" id="CHEBI:30089"/>
        <dbReference type="ChEBI" id="CHEBI:137740"/>
        <dbReference type="ChEBI" id="CHEBI:173225"/>
        <dbReference type="EC" id="3.5.1.108"/>
    </reaction>
</comment>
<evidence type="ECO:0000256" key="10">
    <source>
        <dbReference type="ARBA" id="ARBA00023098"/>
    </source>
</evidence>
<keyword evidence="8 12" id="KW-0378">Hydrolase</keyword>
<dbReference type="GO" id="GO:0009245">
    <property type="term" value="P:lipid A biosynthetic process"/>
    <property type="evidence" value="ECO:0007669"/>
    <property type="project" value="UniProtKB-UniRule"/>
</dbReference>
<comment type="function">
    <text evidence="2 12">Catalyzes the hydrolysis of UDP-3-O-myristoyl-N-acetylglucosamine to form UDP-3-O-myristoylglucosamine and acetate, the committed step in lipid A biosynthesis.</text>
</comment>
<name>A0A937IB08_9GAMM</name>
<dbReference type="InterPro" id="IPR011334">
    <property type="entry name" value="UDP-acyl_GlcNac_deAcase_C"/>
</dbReference>
<feature type="binding site" evidence="12">
    <location>
        <position position="78"/>
    </location>
    <ligand>
        <name>Zn(2+)</name>
        <dbReference type="ChEBI" id="CHEBI:29105"/>
    </ligand>
</feature>
<keyword evidence="7 12" id="KW-0479">Metal-binding</keyword>
<dbReference type="NCBIfam" id="TIGR00325">
    <property type="entry name" value="lpxC"/>
    <property type="match status" value="1"/>
</dbReference>
<evidence type="ECO:0000313" key="13">
    <source>
        <dbReference type="EMBL" id="MBL6819725.1"/>
    </source>
</evidence>
<dbReference type="HAMAP" id="MF_00388">
    <property type="entry name" value="LpxC"/>
    <property type="match status" value="1"/>
</dbReference>
<comment type="similarity">
    <text evidence="12">Belongs to the LpxC family.</text>
</comment>
<keyword evidence="10 12" id="KW-0443">Lipid metabolism</keyword>
<evidence type="ECO:0000256" key="9">
    <source>
        <dbReference type="ARBA" id="ARBA00022833"/>
    </source>
</evidence>
<evidence type="ECO:0000256" key="4">
    <source>
        <dbReference type="ARBA" id="ARBA00012745"/>
    </source>
</evidence>
<dbReference type="Gene3D" id="3.30.230.20">
    <property type="entry name" value="lpxc deacetylase, domain 1"/>
    <property type="match status" value="1"/>
</dbReference>
<dbReference type="SUPFAM" id="SSF54211">
    <property type="entry name" value="Ribosomal protein S5 domain 2-like"/>
    <property type="match status" value="2"/>
</dbReference>
<feature type="active site" description="Proton donor" evidence="12">
    <location>
        <position position="264"/>
    </location>
</feature>
<dbReference type="GO" id="GO:0103117">
    <property type="term" value="F:UDP-3-O-acyl-N-acetylglucosamine deacetylase activity"/>
    <property type="evidence" value="ECO:0007669"/>
    <property type="project" value="UniProtKB-UniRule"/>
</dbReference>
<evidence type="ECO:0000256" key="6">
    <source>
        <dbReference type="ARBA" id="ARBA00022556"/>
    </source>
</evidence>
<keyword evidence="6 12" id="KW-0441">Lipid A biosynthesis</keyword>
<feature type="binding site" evidence="12">
    <location>
        <position position="237"/>
    </location>
    <ligand>
        <name>Zn(2+)</name>
        <dbReference type="ChEBI" id="CHEBI:29105"/>
    </ligand>
</feature>
<evidence type="ECO:0000256" key="7">
    <source>
        <dbReference type="ARBA" id="ARBA00022723"/>
    </source>
</evidence>
<dbReference type="InterPro" id="IPR020568">
    <property type="entry name" value="Ribosomal_Su5_D2-typ_SF"/>
</dbReference>
<evidence type="ECO:0000256" key="5">
    <source>
        <dbReference type="ARBA" id="ARBA00022516"/>
    </source>
</evidence>